<dbReference type="PROSITE" id="PS50891">
    <property type="entry name" value="LOB"/>
    <property type="match status" value="1"/>
</dbReference>
<dbReference type="InterPro" id="IPR020046">
    <property type="entry name" value="5-3_exonucl_a-hlix_arch_N"/>
</dbReference>
<organism evidence="3 4">
    <name type="scientific">Populus alba x Populus x berolinensis</name>
    <dbReference type="NCBI Taxonomy" id="444605"/>
    <lineage>
        <taxon>Eukaryota</taxon>
        <taxon>Viridiplantae</taxon>
        <taxon>Streptophyta</taxon>
        <taxon>Embryophyta</taxon>
        <taxon>Tracheophyta</taxon>
        <taxon>Spermatophyta</taxon>
        <taxon>Magnoliopsida</taxon>
        <taxon>eudicotyledons</taxon>
        <taxon>Gunneridae</taxon>
        <taxon>Pentapetalae</taxon>
        <taxon>rosids</taxon>
        <taxon>fabids</taxon>
        <taxon>Malpighiales</taxon>
        <taxon>Salicaceae</taxon>
        <taxon>Saliceae</taxon>
        <taxon>Populus</taxon>
    </lineage>
</organism>
<dbReference type="Pfam" id="PF03195">
    <property type="entry name" value="LOB"/>
    <property type="match status" value="1"/>
</dbReference>
<dbReference type="EMBL" id="JAQIZT010000013">
    <property type="protein sequence ID" value="KAJ6975743.1"/>
    <property type="molecule type" value="Genomic_DNA"/>
</dbReference>
<dbReference type="InterPro" id="IPR002421">
    <property type="entry name" value="5-3_exonuclease"/>
</dbReference>
<protein>
    <recommendedName>
        <fullName evidence="2">LOB domain-containing protein</fullName>
    </recommendedName>
</protein>
<evidence type="ECO:0000259" key="2">
    <source>
        <dbReference type="PROSITE" id="PS50891"/>
    </source>
</evidence>
<gene>
    <name evidence="3" type="ORF">NC653_031540</name>
</gene>
<dbReference type="PANTHER" id="PTHR12630:SF17">
    <property type="entry name" value="EXPRESSED PROTEIN"/>
    <property type="match status" value="1"/>
</dbReference>
<dbReference type="GO" id="GO:0003677">
    <property type="term" value="F:DNA binding"/>
    <property type="evidence" value="ECO:0007669"/>
    <property type="project" value="InterPro"/>
</dbReference>
<dbReference type="InterPro" id="IPR039794">
    <property type="entry name" value="Gtb1-like"/>
</dbReference>
<dbReference type="PANTHER" id="PTHR12630">
    <property type="entry name" value="N-LINKED OLIGOSACCHARIDE PROCESSING"/>
    <property type="match status" value="1"/>
</dbReference>
<dbReference type="GO" id="GO:0008409">
    <property type="term" value="F:5'-3' exonuclease activity"/>
    <property type="evidence" value="ECO:0007669"/>
    <property type="project" value="InterPro"/>
</dbReference>
<dbReference type="GO" id="GO:0017177">
    <property type="term" value="C:glucosidase II complex"/>
    <property type="evidence" value="ECO:0007669"/>
    <property type="project" value="TreeGrafter"/>
</dbReference>
<dbReference type="AlphaFoldDB" id="A0AAD6Q3K5"/>
<evidence type="ECO:0000313" key="3">
    <source>
        <dbReference type="EMBL" id="KAJ6975743.1"/>
    </source>
</evidence>
<dbReference type="CDD" id="cd09859">
    <property type="entry name" value="PIN_53EXO"/>
    <property type="match status" value="1"/>
</dbReference>
<dbReference type="InterPro" id="IPR004883">
    <property type="entry name" value="LOB"/>
</dbReference>
<dbReference type="InterPro" id="IPR028146">
    <property type="entry name" value="PRKCSH_N"/>
</dbReference>
<proteinExistence type="inferred from homology"/>
<dbReference type="Pfam" id="PF02739">
    <property type="entry name" value="5_3_exonuc_N"/>
    <property type="match status" value="1"/>
</dbReference>
<dbReference type="GO" id="GO:0006491">
    <property type="term" value="P:N-glycan processing"/>
    <property type="evidence" value="ECO:0007669"/>
    <property type="project" value="TreeGrafter"/>
</dbReference>
<keyword evidence="4" id="KW-1185">Reference proteome</keyword>
<comment type="caution">
    <text evidence="3">The sequence shown here is derived from an EMBL/GenBank/DDBJ whole genome shotgun (WGS) entry which is preliminary data.</text>
</comment>
<evidence type="ECO:0000313" key="4">
    <source>
        <dbReference type="Proteomes" id="UP001164929"/>
    </source>
</evidence>
<name>A0AAD6Q3K5_9ROSI</name>
<dbReference type="InterPro" id="IPR029060">
    <property type="entry name" value="PIN-like_dom_sf"/>
</dbReference>
<dbReference type="SUPFAM" id="SSF88723">
    <property type="entry name" value="PIN domain-like"/>
    <property type="match status" value="1"/>
</dbReference>
<reference evidence="3" key="1">
    <citation type="journal article" date="2023" name="Mol. Ecol. Resour.">
        <title>Chromosome-level genome assembly of a triploid poplar Populus alba 'Berolinensis'.</title>
        <authorList>
            <person name="Chen S."/>
            <person name="Yu Y."/>
            <person name="Wang X."/>
            <person name="Wang S."/>
            <person name="Zhang T."/>
            <person name="Zhou Y."/>
            <person name="He R."/>
            <person name="Meng N."/>
            <person name="Wang Y."/>
            <person name="Liu W."/>
            <person name="Liu Z."/>
            <person name="Liu J."/>
            <person name="Guo Q."/>
            <person name="Huang H."/>
            <person name="Sederoff R.R."/>
            <person name="Wang G."/>
            <person name="Qu G."/>
            <person name="Chen S."/>
        </authorList>
    </citation>
    <scope>NUCLEOTIDE SEQUENCE</scope>
    <source>
        <strain evidence="3">SC-2020</strain>
    </source>
</reference>
<evidence type="ECO:0000256" key="1">
    <source>
        <dbReference type="ARBA" id="ARBA00005474"/>
    </source>
</evidence>
<dbReference type="FunFam" id="3.40.50.1010:FF:000028">
    <property type="entry name" value="5'-3' exonuclease family protein"/>
    <property type="match status" value="1"/>
</dbReference>
<dbReference type="Proteomes" id="UP001164929">
    <property type="component" value="Chromosome 13"/>
</dbReference>
<feature type="domain" description="LOB" evidence="2">
    <location>
        <begin position="298"/>
        <end position="399"/>
    </location>
</feature>
<dbReference type="Pfam" id="PF12999">
    <property type="entry name" value="PRKCSH-like"/>
    <property type="match status" value="1"/>
</dbReference>
<sequence>MAYYYKSLNLHHMWKGRFHRVGGNFAAANQIVGFNNLSNFKRKVFLSRPSPAVLSNKGYCSLSQVVSAIPQSNVLTSSKSENEVVHQDLVKHEGNAVEANNPSNGRVMLIDGTSVIYRAYFKLLAKVHHGHLTHADGNGDWVLTIFSALSFIIDVLGFMPSHAVVVFDHDGVPYGKSSVSPNKTVMEKGLNFRHTLYSLYKSNRPPTPDTVFQGLPYLKAAIKAMSVKVIEVPGVEADDVIGTLAVNSVKDGFKVRVVSPDKDFFQILSPSLRLLRIAPRGLEMQRGGDSSNRVAMHQACASCKHQRKRCAEDCVLAPYFPAERMREFQAVHKVFGVSNVIKLVKDVDKERQKETADSLVWEASCRQDDPVLGCYGKFKRIQEELELYKMQPPLPNQNILRQRQGGAACNKQPLLLAWNATHGINNRGGAGIGGGFANNNMANYCHDNSSLIVDSVPHSYPWQFVRGQDKSNPERDATSLLLPFQPSPPHPFPVNGFNQQQYYHPDEKYFGSQVIKCKDGSKSFSRDRLNDNFCDCLDGTDEPGTSACPRGKFYCRNAGSTPNFIFSSRVNDQICDCCDGSDEYDSGINCPSTCVMGGNLEYRAGNYIPRIDMKESKKGLISEELLQKARGISGNDTHIVLKCMENNIINELALILTRIEGDNHPTGGYHWLCSDLQNIQPADQVQKKALPLRKTAASPPMSPVP</sequence>
<comment type="similarity">
    <text evidence="1">Belongs to the LOB domain-containing protein family.</text>
</comment>
<dbReference type="SMART" id="SM00475">
    <property type="entry name" value="53EXOc"/>
    <property type="match status" value="1"/>
</dbReference>
<accession>A0AAD6Q3K5</accession>
<dbReference type="Gene3D" id="3.40.50.1010">
    <property type="entry name" value="5'-nuclease"/>
    <property type="match status" value="1"/>
</dbReference>